<dbReference type="EMBL" id="JANFQO010000032">
    <property type="protein sequence ID" value="MCQ4167482.1"/>
    <property type="molecule type" value="Genomic_DNA"/>
</dbReference>
<proteinExistence type="predicted"/>
<evidence type="ECO:0000313" key="2">
    <source>
        <dbReference type="EMBL" id="MCQ4167482.1"/>
    </source>
</evidence>
<organism evidence="2 3">
    <name type="scientific">Tahibacter harae</name>
    <dbReference type="NCBI Taxonomy" id="2963937"/>
    <lineage>
        <taxon>Bacteria</taxon>
        <taxon>Pseudomonadati</taxon>
        <taxon>Pseudomonadota</taxon>
        <taxon>Gammaproteobacteria</taxon>
        <taxon>Lysobacterales</taxon>
        <taxon>Rhodanobacteraceae</taxon>
        <taxon>Tahibacter</taxon>
    </lineage>
</organism>
<feature type="region of interest" description="Disordered" evidence="1">
    <location>
        <begin position="52"/>
        <end position="82"/>
    </location>
</feature>
<keyword evidence="3" id="KW-1185">Reference proteome</keyword>
<reference evidence="2" key="1">
    <citation type="submission" date="2022-07" db="EMBL/GenBank/DDBJ databases">
        <title>Tahibacter sp., a new gammaproteobacterium isolated from the silt sample collected at pig farm.</title>
        <authorList>
            <person name="Chen H."/>
        </authorList>
    </citation>
    <scope>NUCLEOTIDE SEQUENCE</scope>
    <source>
        <strain evidence="2">P2K</strain>
    </source>
</reference>
<dbReference type="Proteomes" id="UP001165498">
    <property type="component" value="Unassembled WGS sequence"/>
</dbReference>
<dbReference type="SUPFAM" id="SSF53098">
    <property type="entry name" value="Ribonuclease H-like"/>
    <property type="match status" value="1"/>
</dbReference>
<gene>
    <name evidence="2" type="ORF">NM961_22430</name>
</gene>
<name>A0ABT1QYW2_9GAMM</name>
<dbReference type="InterPro" id="IPR012337">
    <property type="entry name" value="RNaseH-like_sf"/>
</dbReference>
<protein>
    <recommendedName>
        <fullName evidence="4">Integrase-like protein</fullName>
    </recommendedName>
</protein>
<sequence length="82" mass="8814">DERWATDLCRVWGGHDGWLVLALVIDCYTRQLLGWQLSRSGKATTAAAALDAPSSLPRLPPPETPLPLPHFPAAATSLPADL</sequence>
<evidence type="ECO:0008006" key="4">
    <source>
        <dbReference type="Google" id="ProtNLM"/>
    </source>
</evidence>
<feature type="compositionally biased region" description="Pro residues" evidence="1">
    <location>
        <begin position="58"/>
        <end position="70"/>
    </location>
</feature>
<feature type="non-terminal residue" evidence="2">
    <location>
        <position position="1"/>
    </location>
</feature>
<evidence type="ECO:0000256" key="1">
    <source>
        <dbReference type="SAM" id="MobiDB-lite"/>
    </source>
</evidence>
<evidence type="ECO:0000313" key="3">
    <source>
        <dbReference type="Proteomes" id="UP001165498"/>
    </source>
</evidence>
<comment type="caution">
    <text evidence="2">The sequence shown here is derived from an EMBL/GenBank/DDBJ whole genome shotgun (WGS) entry which is preliminary data.</text>
</comment>
<accession>A0ABT1QYW2</accession>